<protein>
    <submittedName>
        <fullName evidence="1">Uncharacterized protein</fullName>
    </submittedName>
</protein>
<organism evidence="1 2">
    <name type="scientific">Parascedosporium putredinis</name>
    <dbReference type="NCBI Taxonomy" id="1442378"/>
    <lineage>
        <taxon>Eukaryota</taxon>
        <taxon>Fungi</taxon>
        <taxon>Dikarya</taxon>
        <taxon>Ascomycota</taxon>
        <taxon>Pezizomycotina</taxon>
        <taxon>Sordariomycetes</taxon>
        <taxon>Hypocreomycetidae</taxon>
        <taxon>Microascales</taxon>
        <taxon>Microascaceae</taxon>
        <taxon>Parascedosporium</taxon>
    </lineage>
</organism>
<proteinExistence type="predicted"/>
<dbReference type="Proteomes" id="UP000838763">
    <property type="component" value="Unassembled WGS sequence"/>
</dbReference>
<comment type="caution">
    <text evidence="1">The sequence shown here is derived from an EMBL/GenBank/DDBJ whole genome shotgun (WGS) entry which is preliminary data.</text>
</comment>
<evidence type="ECO:0000313" key="2">
    <source>
        <dbReference type="Proteomes" id="UP000838763"/>
    </source>
</evidence>
<accession>A0A9P1H8N8</accession>
<dbReference type="AlphaFoldDB" id="A0A9P1H8N8"/>
<sequence>MPVAQYLEDQPGESKQRRRSIVTTISTLREICCGRGAAVFPPTQEFAAAARAISPTPVEHHTPLASLALTFRGFFDLGELGLGVGCQSLAGWVFKVRNIPTASAVAVELVRARQVSVKHKFGCYKFVRGCARESLLRNGSVTIITGWASGGCCGC</sequence>
<gene>
    <name evidence="1" type="ORF">PPNO1_LOCUS8471</name>
</gene>
<reference evidence="1" key="1">
    <citation type="submission" date="2022-11" db="EMBL/GenBank/DDBJ databases">
        <authorList>
            <person name="Scott C."/>
            <person name="Bruce N."/>
        </authorList>
    </citation>
    <scope>NUCLEOTIDE SEQUENCE</scope>
</reference>
<evidence type="ECO:0000313" key="1">
    <source>
        <dbReference type="EMBL" id="CAI4218899.1"/>
    </source>
</evidence>
<name>A0A9P1H8N8_9PEZI</name>
<keyword evidence="2" id="KW-1185">Reference proteome</keyword>
<dbReference type="EMBL" id="CALLCH030000018">
    <property type="protein sequence ID" value="CAI4218899.1"/>
    <property type="molecule type" value="Genomic_DNA"/>
</dbReference>